<dbReference type="KEGG" id="ssm:Spirs_3971"/>
<protein>
    <submittedName>
        <fullName evidence="5">Oxidoreductase domain protein</fullName>
    </submittedName>
</protein>
<reference evidence="5 6" key="1">
    <citation type="journal article" date="2010" name="Stand. Genomic Sci.">
        <title>Complete genome sequence of Spirochaeta smaragdinae type strain (SEBR 4228).</title>
        <authorList>
            <person name="Mavromatis K."/>
            <person name="Yasawong M."/>
            <person name="Chertkov O."/>
            <person name="Lapidus A."/>
            <person name="Lucas S."/>
            <person name="Nolan M."/>
            <person name="Del Rio T.G."/>
            <person name="Tice H."/>
            <person name="Cheng J.F."/>
            <person name="Pitluck S."/>
            <person name="Liolios K."/>
            <person name="Ivanova N."/>
            <person name="Tapia R."/>
            <person name="Han C."/>
            <person name="Bruce D."/>
            <person name="Goodwin L."/>
            <person name="Pati A."/>
            <person name="Chen A."/>
            <person name="Palaniappan K."/>
            <person name="Land M."/>
            <person name="Hauser L."/>
            <person name="Chang Y.J."/>
            <person name="Jeffries C.D."/>
            <person name="Detter J.C."/>
            <person name="Rohde M."/>
            <person name="Brambilla E."/>
            <person name="Spring S."/>
            <person name="Goker M."/>
            <person name="Sikorski J."/>
            <person name="Woyke T."/>
            <person name="Bristow J."/>
            <person name="Eisen J.A."/>
            <person name="Markowitz V."/>
            <person name="Hugenholtz P."/>
            <person name="Klenk H.P."/>
            <person name="Kyrpides N.C."/>
        </authorList>
    </citation>
    <scope>NUCLEOTIDE SEQUENCE [LARGE SCALE GENOMIC DNA]</scope>
    <source>
        <strain evidence="6">DSM 11293 / JCM 15392 / SEBR 4228</strain>
    </source>
</reference>
<keyword evidence="6" id="KW-1185">Reference proteome</keyword>
<dbReference type="SUPFAM" id="SSF55347">
    <property type="entry name" value="Glyceraldehyde-3-phosphate dehydrogenase-like, C-terminal domain"/>
    <property type="match status" value="1"/>
</dbReference>
<comment type="similarity">
    <text evidence="1">Belongs to the Gfo/Idh/MocA family.</text>
</comment>
<gene>
    <name evidence="5" type="ordered locus">Spirs_3971</name>
</gene>
<dbReference type="PANTHER" id="PTHR22604">
    <property type="entry name" value="OXIDOREDUCTASES"/>
    <property type="match status" value="1"/>
</dbReference>
<evidence type="ECO:0000313" key="6">
    <source>
        <dbReference type="Proteomes" id="UP000002318"/>
    </source>
</evidence>
<dbReference type="Pfam" id="PF22725">
    <property type="entry name" value="GFO_IDH_MocA_C3"/>
    <property type="match status" value="1"/>
</dbReference>
<dbReference type="InterPro" id="IPR055170">
    <property type="entry name" value="GFO_IDH_MocA-like_dom"/>
</dbReference>
<dbReference type="PANTHER" id="PTHR22604:SF105">
    <property type="entry name" value="TRANS-1,2-DIHYDROBENZENE-1,2-DIOL DEHYDROGENASE"/>
    <property type="match status" value="1"/>
</dbReference>
<evidence type="ECO:0000256" key="1">
    <source>
        <dbReference type="ARBA" id="ARBA00010928"/>
    </source>
</evidence>
<dbReference type="OrthoDB" id="9815825at2"/>
<dbReference type="HOGENOM" id="CLU_023194_6_0_12"/>
<dbReference type="Gene3D" id="3.30.360.10">
    <property type="entry name" value="Dihydrodipicolinate Reductase, domain 2"/>
    <property type="match status" value="1"/>
</dbReference>
<dbReference type="InterPro" id="IPR036291">
    <property type="entry name" value="NAD(P)-bd_dom_sf"/>
</dbReference>
<dbReference type="Gene3D" id="3.40.50.720">
    <property type="entry name" value="NAD(P)-binding Rossmann-like Domain"/>
    <property type="match status" value="1"/>
</dbReference>
<dbReference type="InterPro" id="IPR050984">
    <property type="entry name" value="Gfo/Idh/MocA_domain"/>
</dbReference>
<dbReference type="InterPro" id="IPR000683">
    <property type="entry name" value="Gfo/Idh/MocA-like_OxRdtase_N"/>
</dbReference>
<dbReference type="STRING" id="573413.Spirs_3971"/>
<name>E1R987_SEDSS</name>
<organism evidence="5 6">
    <name type="scientific">Sediminispirochaeta smaragdinae (strain DSM 11293 / JCM 15392 / SEBR 4228)</name>
    <name type="common">Spirochaeta smaragdinae</name>
    <dbReference type="NCBI Taxonomy" id="573413"/>
    <lineage>
        <taxon>Bacteria</taxon>
        <taxon>Pseudomonadati</taxon>
        <taxon>Spirochaetota</taxon>
        <taxon>Spirochaetia</taxon>
        <taxon>Spirochaetales</taxon>
        <taxon>Spirochaetaceae</taxon>
        <taxon>Sediminispirochaeta</taxon>
    </lineage>
</organism>
<dbReference type="RefSeq" id="WP_013256513.1">
    <property type="nucleotide sequence ID" value="NC_014364.1"/>
</dbReference>
<evidence type="ECO:0000259" key="4">
    <source>
        <dbReference type="Pfam" id="PF22725"/>
    </source>
</evidence>
<evidence type="ECO:0000313" key="5">
    <source>
        <dbReference type="EMBL" id="ADK83056.1"/>
    </source>
</evidence>
<dbReference type="eggNOG" id="COG0673">
    <property type="taxonomic scope" value="Bacteria"/>
</dbReference>
<dbReference type="GO" id="GO:0000166">
    <property type="term" value="F:nucleotide binding"/>
    <property type="evidence" value="ECO:0007669"/>
    <property type="project" value="InterPro"/>
</dbReference>
<dbReference type="Proteomes" id="UP000002318">
    <property type="component" value="Chromosome"/>
</dbReference>
<sequence>MKSFNVGVIGIGDISDKYIANLKQFDVVHLIACASRGWEKAQAFADQFGIPRAYACGQEVIDDPDVDIVLNLTPPSVHAQYNIAALRAGKHIYSEKPLAATLEEGRTIISLAAEKGLYVGCAPDTFLGGRLQTCRKVIDEGRIGRVVGAGAYCVYHGVDTFHNSPFFYFKEGAGPLLDIGPYYLTALLSLIGPVKRCSAMANRASNTREVLGGPCKGEKIDVEVDTHVIGNLEFHSGAVASIITSFDVWDSEMPRIEIYGTEGTISINDPDPLDGPNIFGGPVLLRTKKEYRWYGFPRPDHFSDWIEVPILHRYTSTSHEKNSRGIGLVDMVYAIKGGRRARASGEMAYHSLEVMLKMLQSAREGCFYSIESSFLIPAPLPQDFPDGEDR</sequence>
<dbReference type="AlphaFoldDB" id="E1R987"/>
<feature type="domain" description="Gfo/Idh/MocA-like oxidoreductase N-terminal" evidence="3">
    <location>
        <begin position="4"/>
        <end position="119"/>
    </location>
</feature>
<evidence type="ECO:0000256" key="2">
    <source>
        <dbReference type="ARBA" id="ARBA00023002"/>
    </source>
</evidence>
<evidence type="ECO:0000259" key="3">
    <source>
        <dbReference type="Pfam" id="PF01408"/>
    </source>
</evidence>
<dbReference type="EMBL" id="CP002116">
    <property type="protein sequence ID" value="ADK83056.1"/>
    <property type="molecule type" value="Genomic_DNA"/>
</dbReference>
<dbReference type="GO" id="GO:0016491">
    <property type="term" value="F:oxidoreductase activity"/>
    <property type="evidence" value="ECO:0007669"/>
    <property type="project" value="UniProtKB-KW"/>
</dbReference>
<feature type="domain" description="GFO/IDH/MocA-like oxidoreductase" evidence="4">
    <location>
        <begin position="132"/>
        <end position="265"/>
    </location>
</feature>
<dbReference type="SUPFAM" id="SSF51735">
    <property type="entry name" value="NAD(P)-binding Rossmann-fold domains"/>
    <property type="match status" value="1"/>
</dbReference>
<dbReference type="Pfam" id="PF01408">
    <property type="entry name" value="GFO_IDH_MocA"/>
    <property type="match status" value="1"/>
</dbReference>
<proteinExistence type="inferred from homology"/>
<accession>E1R987</accession>
<keyword evidence="2" id="KW-0560">Oxidoreductase</keyword>